<reference evidence="13 16" key="1">
    <citation type="journal article" date="2012" name="J. Bacteriol.">
        <title>Draft Genome Sequence of Turicella otitidis ATCC 51513, Isolated from Middle Ear Fluid from a Child with Otitis Media.</title>
        <authorList>
            <person name="Brinkrolf K."/>
            <person name="Schneider J."/>
            <person name="Knecht M."/>
            <person name="Ruckert C."/>
            <person name="Tauch A."/>
        </authorList>
    </citation>
    <scope>NUCLEOTIDE SEQUENCE [LARGE SCALE GENOMIC DNA]</scope>
    <source>
        <strain evidence="13 16">ATCC 51513</strain>
    </source>
</reference>
<dbReference type="EMBL" id="AHAE01000033">
    <property type="protein sequence ID" value="EJZ82347.1"/>
    <property type="molecule type" value="Genomic_DNA"/>
</dbReference>
<evidence type="ECO:0000313" key="13">
    <source>
        <dbReference type="EMBL" id="CCI83515.1"/>
    </source>
</evidence>
<dbReference type="NCBIfam" id="TIGR00187">
    <property type="entry name" value="ribE"/>
    <property type="match status" value="1"/>
</dbReference>
<dbReference type="HOGENOM" id="CLU_034388_2_1_11"/>
<dbReference type="Pfam" id="PF00677">
    <property type="entry name" value="Lum_binding"/>
    <property type="match status" value="2"/>
</dbReference>
<comment type="caution">
    <text evidence="13">The sequence shown here is derived from an EMBL/GenBank/DDBJ whole genome shotgun (WGS) entry which is preliminary data.</text>
</comment>
<comment type="function">
    <text evidence="2">Catalyzes the dismutation of two molecules of 6,7-dimethyl-8-ribityllumazine, resulting in the formation of riboflavin and 5-amino-6-(D-ribitylamino)uracil.</text>
</comment>
<sequence>MFTGIIEEIGTIGAVERHEDDAARLTIDAPGIAGGVKPGDSVAVSGVCLTAVNPTETGFEADVMKATLDASSLGRLQEGDRVNLERALPLGGRLGGHLVQGHVDATGEVLSRTPATHWEVVRLSLPATIAPYVVEKGSIAVEGTSLTVSALGDDFFEVSLIPTTLAETTLDGLRPGDPVNLEADVAGKYLKRLAETRPGAGDGR</sequence>
<dbReference type="InterPro" id="IPR026017">
    <property type="entry name" value="Lumazine-bd_dom"/>
</dbReference>
<keyword evidence="9" id="KW-0677">Repeat</keyword>
<feature type="repeat" description="Lumazine-binding" evidence="11">
    <location>
        <begin position="1"/>
        <end position="97"/>
    </location>
</feature>
<dbReference type="Gene3D" id="2.40.30.20">
    <property type="match status" value="2"/>
</dbReference>
<evidence type="ECO:0000256" key="10">
    <source>
        <dbReference type="NCBIfam" id="TIGR00187"/>
    </source>
</evidence>
<keyword evidence="7" id="KW-0686">Riboflavin biosynthesis</keyword>
<dbReference type="GO" id="GO:0004746">
    <property type="term" value="F:riboflavin synthase activity"/>
    <property type="evidence" value="ECO:0007669"/>
    <property type="project" value="UniProtKB-UniRule"/>
</dbReference>
<dbReference type="PANTHER" id="PTHR21098:SF12">
    <property type="entry name" value="RIBOFLAVIN SYNTHASE"/>
    <property type="match status" value="1"/>
</dbReference>
<dbReference type="OrthoDB" id="9788537at2"/>
<evidence type="ECO:0000256" key="11">
    <source>
        <dbReference type="PROSITE-ProRule" id="PRU00524"/>
    </source>
</evidence>
<dbReference type="EMBL" id="CAJZ01000112">
    <property type="protein sequence ID" value="CCI83515.1"/>
    <property type="molecule type" value="Genomic_DNA"/>
</dbReference>
<dbReference type="Proteomes" id="UP000011016">
    <property type="component" value="Unassembled WGS sequence"/>
</dbReference>
<feature type="repeat" description="Lumazine-binding" evidence="11">
    <location>
        <begin position="98"/>
        <end position="194"/>
    </location>
</feature>
<feature type="domain" description="Lumazine-binding" evidence="12">
    <location>
        <begin position="1"/>
        <end position="97"/>
    </location>
</feature>
<dbReference type="NCBIfam" id="NF006767">
    <property type="entry name" value="PRK09289.1"/>
    <property type="match status" value="1"/>
</dbReference>
<dbReference type="Proteomes" id="UP000006078">
    <property type="component" value="Unassembled WGS sequence"/>
</dbReference>
<evidence type="ECO:0000256" key="8">
    <source>
        <dbReference type="ARBA" id="ARBA00022679"/>
    </source>
</evidence>
<gene>
    <name evidence="13" type="primary">ribC</name>
    <name evidence="13" type="ORF">BN46_0783</name>
    <name evidence="14" type="ORF">HMPREF9719_00718</name>
</gene>
<evidence type="ECO:0000256" key="6">
    <source>
        <dbReference type="ARBA" id="ARBA00013950"/>
    </source>
</evidence>
<evidence type="ECO:0000256" key="3">
    <source>
        <dbReference type="ARBA" id="ARBA00004887"/>
    </source>
</evidence>
<keyword evidence="8 13" id="KW-0808">Transferase</keyword>
<dbReference type="eggNOG" id="COG0307">
    <property type="taxonomic scope" value="Bacteria"/>
</dbReference>
<dbReference type="EC" id="2.5.1.9" evidence="5 10"/>
<dbReference type="STRING" id="29321.AAV33_00010"/>
<proteinExistence type="predicted"/>
<dbReference type="AlphaFoldDB" id="I7KJB6"/>
<protein>
    <recommendedName>
        <fullName evidence="6 10">Riboflavin synthase</fullName>
        <ecNumber evidence="5 10">2.5.1.9</ecNumber>
    </recommendedName>
</protein>
<dbReference type="PATRIC" id="fig|883169.3.peg.687"/>
<name>I7KJB6_9CORY</name>
<dbReference type="FunFam" id="2.40.30.20:FF:000004">
    <property type="entry name" value="Riboflavin synthase, alpha subunit"/>
    <property type="match status" value="1"/>
</dbReference>
<evidence type="ECO:0000256" key="7">
    <source>
        <dbReference type="ARBA" id="ARBA00022619"/>
    </source>
</evidence>
<organism evidence="13 16">
    <name type="scientific">Corynebacterium otitidis ATCC 51513</name>
    <dbReference type="NCBI Taxonomy" id="883169"/>
    <lineage>
        <taxon>Bacteria</taxon>
        <taxon>Bacillati</taxon>
        <taxon>Actinomycetota</taxon>
        <taxon>Actinomycetes</taxon>
        <taxon>Mycobacteriales</taxon>
        <taxon>Corynebacteriaceae</taxon>
        <taxon>Corynebacterium</taxon>
    </lineage>
</organism>
<feature type="domain" description="Lumazine-binding" evidence="12">
    <location>
        <begin position="98"/>
        <end position="194"/>
    </location>
</feature>
<evidence type="ECO:0000259" key="12">
    <source>
        <dbReference type="PROSITE" id="PS51177"/>
    </source>
</evidence>
<reference evidence="14 15" key="2">
    <citation type="submission" date="2012-08" db="EMBL/GenBank/DDBJ databases">
        <title>The Genome Sequence of Turicella otitidis ATCC 51513.</title>
        <authorList>
            <consortium name="The Broad Institute Genome Sequencing Platform"/>
            <person name="Earl A."/>
            <person name="Ward D."/>
            <person name="Feldgarden M."/>
            <person name="Gevers D."/>
            <person name="Huys G."/>
            <person name="Walker B."/>
            <person name="Young S.K."/>
            <person name="Zeng Q."/>
            <person name="Gargeya S."/>
            <person name="Fitzgerald M."/>
            <person name="Haas B."/>
            <person name="Abouelleil A."/>
            <person name="Alvarado L."/>
            <person name="Arachchi H.M."/>
            <person name="Berlin A.M."/>
            <person name="Chapman S.B."/>
            <person name="Goldberg J."/>
            <person name="Griggs A."/>
            <person name="Gujja S."/>
            <person name="Hansen M."/>
            <person name="Howarth C."/>
            <person name="Imamovic A."/>
            <person name="Larimer J."/>
            <person name="McCowen C."/>
            <person name="Montmayeur A."/>
            <person name="Murphy C."/>
            <person name="Neiman D."/>
            <person name="Pearson M."/>
            <person name="Priest M."/>
            <person name="Roberts A."/>
            <person name="Saif S."/>
            <person name="Shea T."/>
            <person name="Sisk P."/>
            <person name="Sykes S."/>
            <person name="Wortman J."/>
            <person name="Nusbaum C."/>
            <person name="Birren B."/>
        </authorList>
    </citation>
    <scope>NUCLEOTIDE SEQUENCE [LARGE SCALE GENOMIC DNA]</scope>
    <source>
        <strain evidence="14 15">ATCC 51513</strain>
    </source>
</reference>
<evidence type="ECO:0000256" key="2">
    <source>
        <dbReference type="ARBA" id="ARBA00002803"/>
    </source>
</evidence>
<dbReference type="PROSITE" id="PS51177">
    <property type="entry name" value="LUMAZINE_BIND"/>
    <property type="match status" value="2"/>
</dbReference>
<dbReference type="PANTHER" id="PTHR21098">
    <property type="entry name" value="RIBOFLAVIN SYNTHASE ALPHA CHAIN"/>
    <property type="match status" value="1"/>
</dbReference>
<dbReference type="GO" id="GO:0009231">
    <property type="term" value="P:riboflavin biosynthetic process"/>
    <property type="evidence" value="ECO:0007669"/>
    <property type="project" value="UniProtKB-KW"/>
</dbReference>
<dbReference type="InterPro" id="IPR001783">
    <property type="entry name" value="Lumazine-bd"/>
</dbReference>
<comment type="pathway">
    <text evidence="3">Cofactor biosynthesis; riboflavin biosynthesis; riboflavin from 2-hydroxy-3-oxobutyl phosphate and 5-amino-6-(D-ribitylamino)uracil: step 2/2.</text>
</comment>
<accession>I7KJB6</accession>
<dbReference type="InterPro" id="IPR023366">
    <property type="entry name" value="ATP_synth_asu-like_sf"/>
</dbReference>
<evidence type="ECO:0000313" key="14">
    <source>
        <dbReference type="EMBL" id="EJZ82347.1"/>
    </source>
</evidence>
<dbReference type="PIRSF" id="PIRSF000498">
    <property type="entry name" value="Riboflavin_syn_A"/>
    <property type="match status" value="1"/>
</dbReference>
<dbReference type="FunFam" id="2.40.30.20:FF:000003">
    <property type="entry name" value="Riboflavin synthase, alpha subunit"/>
    <property type="match status" value="1"/>
</dbReference>
<keyword evidence="15" id="KW-1185">Reference proteome</keyword>
<dbReference type="RefSeq" id="WP_004600608.1">
    <property type="nucleotide sequence ID" value="NZ_HF541866.1"/>
</dbReference>
<evidence type="ECO:0000256" key="5">
    <source>
        <dbReference type="ARBA" id="ARBA00012827"/>
    </source>
</evidence>
<evidence type="ECO:0000256" key="9">
    <source>
        <dbReference type="ARBA" id="ARBA00022737"/>
    </source>
</evidence>
<dbReference type="CDD" id="cd00402">
    <property type="entry name" value="Riboflavin_synthase_like"/>
    <property type="match status" value="1"/>
</dbReference>
<dbReference type="SUPFAM" id="SSF63380">
    <property type="entry name" value="Riboflavin synthase domain-like"/>
    <property type="match status" value="2"/>
</dbReference>
<comment type="subunit">
    <text evidence="4">Homotrimer.</text>
</comment>
<evidence type="ECO:0000256" key="1">
    <source>
        <dbReference type="ARBA" id="ARBA00000968"/>
    </source>
</evidence>
<comment type="catalytic activity">
    <reaction evidence="1">
        <text>2 6,7-dimethyl-8-(1-D-ribityl)lumazine + H(+) = 5-amino-6-(D-ribitylamino)uracil + riboflavin</text>
        <dbReference type="Rhea" id="RHEA:20772"/>
        <dbReference type="ChEBI" id="CHEBI:15378"/>
        <dbReference type="ChEBI" id="CHEBI:15934"/>
        <dbReference type="ChEBI" id="CHEBI:57986"/>
        <dbReference type="ChEBI" id="CHEBI:58201"/>
        <dbReference type="EC" id="2.5.1.9"/>
    </reaction>
</comment>
<evidence type="ECO:0000313" key="15">
    <source>
        <dbReference type="Proteomes" id="UP000006078"/>
    </source>
</evidence>
<evidence type="ECO:0000313" key="16">
    <source>
        <dbReference type="Proteomes" id="UP000011016"/>
    </source>
</evidence>
<dbReference type="InterPro" id="IPR017938">
    <property type="entry name" value="Riboflavin_synthase-like_b-brl"/>
</dbReference>
<evidence type="ECO:0000256" key="4">
    <source>
        <dbReference type="ARBA" id="ARBA00011233"/>
    </source>
</evidence>